<organism evidence="3">
    <name type="scientific">uncultured Solirubrobacteraceae bacterium</name>
    <dbReference type="NCBI Taxonomy" id="1162706"/>
    <lineage>
        <taxon>Bacteria</taxon>
        <taxon>Bacillati</taxon>
        <taxon>Actinomycetota</taxon>
        <taxon>Thermoleophilia</taxon>
        <taxon>Solirubrobacterales</taxon>
        <taxon>Solirubrobacteraceae</taxon>
        <taxon>environmental samples</taxon>
    </lineage>
</organism>
<accession>A0A6J4SYJ8</accession>
<proteinExistence type="predicted"/>
<evidence type="ECO:0000256" key="2">
    <source>
        <dbReference type="SAM" id="Phobius"/>
    </source>
</evidence>
<feature type="region of interest" description="Disordered" evidence="1">
    <location>
        <begin position="33"/>
        <end position="148"/>
    </location>
</feature>
<evidence type="ECO:0000256" key="1">
    <source>
        <dbReference type="SAM" id="MobiDB-lite"/>
    </source>
</evidence>
<feature type="transmembrane region" description="Helical" evidence="2">
    <location>
        <begin position="6"/>
        <end position="23"/>
    </location>
</feature>
<gene>
    <name evidence="3" type="ORF">AVDCRST_MAG69-2323</name>
</gene>
<reference evidence="3" key="1">
    <citation type="submission" date="2020-02" db="EMBL/GenBank/DDBJ databases">
        <authorList>
            <person name="Meier V. D."/>
        </authorList>
    </citation>
    <scope>NUCLEOTIDE SEQUENCE</scope>
    <source>
        <strain evidence="3">AVDCRST_MAG69</strain>
    </source>
</reference>
<keyword evidence="2" id="KW-1133">Transmembrane helix</keyword>
<protein>
    <submittedName>
        <fullName evidence="3">Uncharacterized protein</fullName>
    </submittedName>
</protein>
<evidence type="ECO:0000313" key="3">
    <source>
        <dbReference type="EMBL" id="CAA9508540.1"/>
    </source>
</evidence>
<dbReference type="AlphaFoldDB" id="A0A6J4SYJ8"/>
<keyword evidence="2" id="KW-0472">Membrane</keyword>
<dbReference type="EMBL" id="CADCVP010000252">
    <property type="protein sequence ID" value="CAA9508540.1"/>
    <property type="molecule type" value="Genomic_DNA"/>
</dbReference>
<keyword evidence="2" id="KW-0812">Transmembrane</keyword>
<name>A0A6J4SYJ8_9ACTN</name>
<feature type="compositionally biased region" description="Basic and acidic residues" evidence="1">
    <location>
        <begin position="116"/>
        <end position="148"/>
    </location>
</feature>
<sequence length="148" mass="15108">MEYAIPVILVLIIVAAGIIAFVMNSQRKTAAGRDKVSADSTHGGGPGAGADATPLGDTAEHAGPQSRGGETVGASDALVHGGTGHPVSHYGATVPPEKEAEYRATDSPADQGIDPRAAERDGIAPKSEGRRHDGGDPPDSERLADRPR</sequence>